<evidence type="ECO:0000259" key="8">
    <source>
        <dbReference type="PROSITE" id="PS50893"/>
    </source>
</evidence>
<dbReference type="GO" id="GO:0015418">
    <property type="term" value="F:ABC-type quaternary ammonium compound transporting activity"/>
    <property type="evidence" value="ECO:0007669"/>
    <property type="project" value="UniProtKB-EC"/>
</dbReference>
<sequence>MSQTIDVELRQVRKTFGSNIVVDEFDLQIQEGECISFLGPSGCGKTTTLNMIAGFLEPDGGEIRIKGKRMNGVPSNKRELGMVFQTYSLFPHMTVAENVAYGLKLRKVPKAEVKQRVAKALELVKLPQVADRYPKQLSGGQRQRIAIARALVIEPSLLLLDEPLSNLDAKLREELREEIKRLHMETGVTTIFVTHDQEEALYLSDRIVVLSNGKVEQIGTPLEIYNRPATEFVHTFIGKSNKLPAVVEVQDGETLQLRADAGFKLQATAKGQKLTAGSAAHAYIRPEKLRLAVPGTNPLGANSAQGRVRQLSFLGAFAECDVEIGSATVTVRIQTIGEHAGLKPGDPVALIWHPEDVFVFPGEER</sequence>
<evidence type="ECO:0000313" key="10">
    <source>
        <dbReference type="Proteomes" id="UP000574133"/>
    </source>
</evidence>
<keyword evidence="10" id="KW-1185">Reference proteome</keyword>
<dbReference type="SUPFAM" id="SSF50331">
    <property type="entry name" value="MOP-like"/>
    <property type="match status" value="1"/>
</dbReference>
<dbReference type="GO" id="GO:0043190">
    <property type="term" value="C:ATP-binding cassette (ABC) transporter complex"/>
    <property type="evidence" value="ECO:0007669"/>
    <property type="project" value="InterPro"/>
</dbReference>
<dbReference type="GO" id="GO:0016887">
    <property type="term" value="F:ATP hydrolysis activity"/>
    <property type="evidence" value="ECO:0007669"/>
    <property type="project" value="InterPro"/>
</dbReference>
<evidence type="ECO:0000256" key="6">
    <source>
        <dbReference type="ARBA" id="ARBA00066388"/>
    </source>
</evidence>
<dbReference type="AlphaFoldDB" id="A0A841TFL6"/>
<name>A0A841TFL6_9BACL</name>
<dbReference type="RefSeq" id="WP_185180152.1">
    <property type="nucleotide sequence ID" value="NZ_CBCSEP010000001.1"/>
</dbReference>
<dbReference type="SMART" id="SM00382">
    <property type="entry name" value="AAA"/>
    <property type="match status" value="1"/>
</dbReference>
<gene>
    <name evidence="9" type="ORF">H4Q31_16470</name>
</gene>
<organism evidence="9 10">
    <name type="scientific">Cohnella lubricantis</name>
    <dbReference type="NCBI Taxonomy" id="2163172"/>
    <lineage>
        <taxon>Bacteria</taxon>
        <taxon>Bacillati</taxon>
        <taxon>Bacillota</taxon>
        <taxon>Bacilli</taxon>
        <taxon>Bacillales</taxon>
        <taxon>Paenibacillaceae</taxon>
        <taxon>Cohnella</taxon>
    </lineage>
</organism>
<dbReference type="EMBL" id="JACJVN010000063">
    <property type="protein sequence ID" value="MBB6678885.1"/>
    <property type="molecule type" value="Genomic_DNA"/>
</dbReference>
<protein>
    <recommendedName>
        <fullName evidence="7">Carnitine transport ATP-binding protein OpuCA</fullName>
        <ecNumber evidence="6">7.6.2.9</ecNumber>
    </recommendedName>
</protein>
<dbReference type="InterPro" id="IPR008995">
    <property type="entry name" value="Mo/tungstate-bd_C_term_dom"/>
</dbReference>
<dbReference type="InterPro" id="IPR017871">
    <property type="entry name" value="ABC_transporter-like_CS"/>
</dbReference>
<keyword evidence="2" id="KW-0547">Nucleotide-binding</keyword>
<dbReference type="PANTHER" id="PTHR42781:SF4">
    <property type="entry name" value="SPERMIDINE_PUTRESCINE IMPORT ATP-BINDING PROTEIN POTA"/>
    <property type="match status" value="1"/>
</dbReference>
<dbReference type="EC" id="7.6.2.9" evidence="6"/>
<dbReference type="Pfam" id="PF08402">
    <property type="entry name" value="TOBE_2"/>
    <property type="match status" value="1"/>
</dbReference>
<evidence type="ECO:0000256" key="3">
    <source>
        <dbReference type="ARBA" id="ARBA00022840"/>
    </source>
</evidence>
<dbReference type="InterPro" id="IPR027417">
    <property type="entry name" value="P-loop_NTPase"/>
</dbReference>
<dbReference type="Proteomes" id="UP000574133">
    <property type="component" value="Unassembled WGS sequence"/>
</dbReference>
<dbReference type="PANTHER" id="PTHR42781">
    <property type="entry name" value="SPERMIDINE/PUTRESCINE IMPORT ATP-BINDING PROTEIN POTA"/>
    <property type="match status" value="1"/>
</dbReference>
<comment type="catalytic activity">
    <reaction evidence="4">
        <text>a quaternary ammonium(out) + ATP + H2O = a quaternary ammonium(in) + ADP + phosphate + H(+)</text>
        <dbReference type="Rhea" id="RHEA:11036"/>
        <dbReference type="ChEBI" id="CHEBI:15377"/>
        <dbReference type="ChEBI" id="CHEBI:15378"/>
        <dbReference type="ChEBI" id="CHEBI:30616"/>
        <dbReference type="ChEBI" id="CHEBI:35267"/>
        <dbReference type="ChEBI" id="CHEBI:43474"/>
        <dbReference type="ChEBI" id="CHEBI:456216"/>
        <dbReference type="EC" id="7.6.2.9"/>
    </reaction>
</comment>
<accession>A0A841TFL6</accession>
<dbReference type="Pfam" id="PF00005">
    <property type="entry name" value="ABC_tran"/>
    <property type="match status" value="1"/>
</dbReference>
<evidence type="ECO:0000256" key="4">
    <source>
        <dbReference type="ARBA" id="ARBA00052482"/>
    </source>
</evidence>
<comment type="subunit">
    <text evidence="5">The complex is composed of two ATP-binding proteins (OpuCA), two transmembrane proteins (OpuCB and OpuCD) and a solute-binding protein (OpuCC).</text>
</comment>
<dbReference type="InterPro" id="IPR003593">
    <property type="entry name" value="AAA+_ATPase"/>
</dbReference>
<evidence type="ECO:0000256" key="5">
    <source>
        <dbReference type="ARBA" id="ARBA00063934"/>
    </source>
</evidence>
<evidence type="ECO:0000256" key="1">
    <source>
        <dbReference type="ARBA" id="ARBA00022448"/>
    </source>
</evidence>
<proteinExistence type="predicted"/>
<keyword evidence="3 9" id="KW-0067">ATP-binding</keyword>
<evidence type="ECO:0000256" key="2">
    <source>
        <dbReference type="ARBA" id="ARBA00022741"/>
    </source>
</evidence>
<dbReference type="Gene3D" id="3.40.50.300">
    <property type="entry name" value="P-loop containing nucleotide triphosphate hydrolases"/>
    <property type="match status" value="1"/>
</dbReference>
<dbReference type="SUPFAM" id="SSF52540">
    <property type="entry name" value="P-loop containing nucleoside triphosphate hydrolases"/>
    <property type="match status" value="1"/>
</dbReference>
<dbReference type="GO" id="GO:0005524">
    <property type="term" value="F:ATP binding"/>
    <property type="evidence" value="ECO:0007669"/>
    <property type="project" value="UniProtKB-KW"/>
</dbReference>
<reference evidence="9 10" key="1">
    <citation type="submission" date="2020-08" db="EMBL/GenBank/DDBJ databases">
        <title>Cohnella phylogeny.</title>
        <authorList>
            <person name="Dunlap C."/>
        </authorList>
    </citation>
    <scope>NUCLEOTIDE SEQUENCE [LARGE SCALE GENOMIC DNA]</scope>
    <source>
        <strain evidence="9 10">DSM 103658</strain>
    </source>
</reference>
<dbReference type="PROSITE" id="PS50893">
    <property type="entry name" value="ABC_TRANSPORTER_2"/>
    <property type="match status" value="1"/>
</dbReference>
<evidence type="ECO:0000256" key="7">
    <source>
        <dbReference type="ARBA" id="ARBA00070305"/>
    </source>
</evidence>
<feature type="domain" description="ABC transporter" evidence="8">
    <location>
        <begin position="7"/>
        <end position="237"/>
    </location>
</feature>
<evidence type="ECO:0000313" key="9">
    <source>
        <dbReference type="EMBL" id="MBB6678885.1"/>
    </source>
</evidence>
<dbReference type="InterPro" id="IPR013611">
    <property type="entry name" value="Transp-assoc_OB_typ2"/>
</dbReference>
<dbReference type="InterPro" id="IPR050093">
    <property type="entry name" value="ABC_SmlMolc_Importer"/>
</dbReference>
<dbReference type="InterPro" id="IPR003439">
    <property type="entry name" value="ABC_transporter-like_ATP-bd"/>
</dbReference>
<comment type="caution">
    <text evidence="9">The sequence shown here is derived from an EMBL/GenBank/DDBJ whole genome shotgun (WGS) entry which is preliminary data.</text>
</comment>
<dbReference type="FunFam" id="3.40.50.300:FF:000425">
    <property type="entry name" value="Probable ABC transporter, ATP-binding subunit"/>
    <property type="match status" value="1"/>
</dbReference>
<keyword evidence="1" id="KW-0813">Transport</keyword>
<dbReference type="Gene3D" id="2.40.50.100">
    <property type="match status" value="1"/>
</dbReference>
<dbReference type="PROSITE" id="PS00211">
    <property type="entry name" value="ABC_TRANSPORTER_1"/>
    <property type="match status" value="1"/>
</dbReference>